<organism evidence="2 3">
    <name type="scientific">Oldenlandia corymbosa var. corymbosa</name>
    <dbReference type="NCBI Taxonomy" id="529605"/>
    <lineage>
        <taxon>Eukaryota</taxon>
        <taxon>Viridiplantae</taxon>
        <taxon>Streptophyta</taxon>
        <taxon>Embryophyta</taxon>
        <taxon>Tracheophyta</taxon>
        <taxon>Spermatophyta</taxon>
        <taxon>Magnoliopsida</taxon>
        <taxon>eudicotyledons</taxon>
        <taxon>Gunneridae</taxon>
        <taxon>Pentapetalae</taxon>
        <taxon>asterids</taxon>
        <taxon>lamiids</taxon>
        <taxon>Gentianales</taxon>
        <taxon>Rubiaceae</taxon>
        <taxon>Rubioideae</taxon>
        <taxon>Spermacoceae</taxon>
        <taxon>Hedyotis-Oldenlandia complex</taxon>
        <taxon>Oldenlandia</taxon>
    </lineage>
</organism>
<protein>
    <submittedName>
        <fullName evidence="2">OLC1v1018287C1</fullName>
    </submittedName>
</protein>
<keyword evidence="3" id="KW-1185">Reference proteome</keyword>
<evidence type="ECO:0000256" key="1">
    <source>
        <dbReference type="SAM" id="MobiDB-lite"/>
    </source>
</evidence>
<dbReference type="PANTHER" id="PTHR47723:SF19">
    <property type="entry name" value="POLYNUCLEOTIDYL TRANSFERASE, RIBONUCLEASE H-LIKE SUPERFAMILY PROTEIN"/>
    <property type="match status" value="1"/>
</dbReference>
<sequence length="208" mass="23592">MNNTRYPPEGHVKLNVDGSSKSDNSTSCGVVRDSEGAFLAGFYLTKKNPQNSHLLEIKAFRQGITMVGELVKLDREECARFGKVLLFGDALRTIRSLIKENVSRRQKSTTGPLSTETFQLMEDMTEELCFEFDLQFRHDRENRVADQMCKDAHLFPDGHKFVDREDELSVKCRRLMKEDNLEPQSTIAIYFVGGYKRGENAATEGEAG</sequence>
<dbReference type="InterPro" id="IPR036397">
    <property type="entry name" value="RNaseH_sf"/>
</dbReference>
<accession>A0AAV1EB84</accession>
<name>A0AAV1EB84_OLDCO</name>
<dbReference type="Proteomes" id="UP001161247">
    <property type="component" value="Chromosome 8"/>
</dbReference>
<dbReference type="AlphaFoldDB" id="A0AAV1EB84"/>
<dbReference type="InterPro" id="IPR053151">
    <property type="entry name" value="RNase_H-like"/>
</dbReference>
<feature type="region of interest" description="Disordered" evidence="1">
    <location>
        <begin position="1"/>
        <end position="28"/>
    </location>
</feature>
<dbReference type="EMBL" id="OX459125">
    <property type="protein sequence ID" value="CAI9116982.1"/>
    <property type="molecule type" value="Genomic_DNA"/>
</dbReference>
<dbReference type="Gene3D" id="3.30.420.10">
    <property type="entry name" value="Ribonuclease H-like superfamily/Ribonuclease H"/>
    <property type="match status" value="1"/>
</dbReference>
<evidence type="ECO:0000313" key="3">
    <source>
        <dbReference type="Proteomes" id="UP001161247"/>
    </source>
</evidence>
<dbReference type="PANTHER" id="PTHR47723">
    <property type="entry name" value="OS05G0353850 PROTEIN"/>
    <property type="match status" value="1"/>
</dbReference>
<reference evidence="2" key="1">
    <citation type="submission" date="2023-03" db="EMBL/GenBank/DDBJ databases">
        <authorList>
            <person name="Julca I."/>
        </authorList>
    </citation>
    <scope>NUCLEOTIDE SEQUENCE</scope>
</reference>
<proteinExistence type="predicted"/>
<evidence type="ECO:0000313" key="2">
    <source>
        <dbReference type="EMBL" id="CAI9116982.1"/>
    </source>
</evidence>
<dbReference type="GO" id="GO:0003676">
    <property type="term" value="F:nucleic acid binding"/>
    <property type="evidence" value="ECO:0007669"/>
    <property type="project" value="InterPro"/>
</dbReference>
<gene>
    <name evidence="2" type="ORF">OLC1_LOCUS23131</name>
</gene>
<feature type="compositionally biased region" description="Polar residues" evidence="1">
    <location>
        <begin position="17"/>
        <end position="28"/>
    </location>
</feature>